<dbReference type="InterPro" id="IPR015168">
    <property type="entry name" value="SsuA/THI5"/>
</dbReference>
<organism evidence="2 3">
    <name type="scientific">Agrobacterium rosae</name>
    <dbReference type="NCBI Taxonomy" id="1972867"/>
    <lineage>
        <taxon>Bacteria</taxon>
        <taxon>Pseudomonadati</taxon>
        <taxon>Pseudomonadota</taxon>
        <taxon>Alphaproteobacteria</taxon>
        <taxon>Hyphomicrobiales</taxon>
        <taxon>Rhizobiaceae</taxon>
        <taxon>Rhizobium/Agrobacterium group</taxon>
        <taxon>Agrobacterium</taxon>
    </lineage>
</organism>
<dbReference type="PANTHER" id="PTHR30024">
    <property type="entry name" value="ALIPHATIC SULFONATES-BINDING PROTEIN-RELATED"/>
    <property type="match status" value="1"/>
</dbReference>
<feature type="domain" description="SsuA/THI5-like" evidence="1">
    <location>
        <begin position="40"/>
        <end position="158"/>
    </location>
</feature>
<name>A0A1R3U538_9HYPH</name>
<dbReference type="EMBL" id="FMUE01000011">
    <property type="protein sequence ID" value="SCX32838.1"/>
    <property type="molecule type" value="Genomic_DNA"/>
</dbReference>
<evidence type="ECO:0000313" key="2">
    <source>
        <dbReference type="EMBL" id="SCX32838.1"/>
    </source>
</evidence>
<dbReference type="STRING" id="1907666.DSM25559_4011"/>
<evidence type="ECO:0000313" key="3">
    <source>
        <dbReference type="Proteomes" id="UP000187891"/>
    </source>
</evidence>
<reference evidence="3" key="1">
    <citation type="submission" date="2016-10" db="EMBL/GenBank/DDBJ databases">
        <authorList>
            <person name="Wibberg D."/>
        </authorList>
    </citation>
    <scope>NUCLEOTIDE SEQUENCE [LARGE SCALE GENOMIC DNA]</scope>
</reference>
<dbReference type="AlphaFoldDB" id="A0A1R3U538"/>
<dbReference type="PANTHER" id="PTHR30024:SF42">
    <property type="entry name" value="ALIPHATIC SULFONATES-BINDING PROTEIN-RELATED"/>
    <property type="match status" value="1"/>
</dbReference>
<dbReference type="Proteomes" id="UP000187891">
    <property type="component" value="Unassembled WGS sequence"/>
</dbReference>
<gene>
    <name evidence="2" type="primary">ssuA_6</name>
    <name evidence="2" type="ORF">DSM25559_4011</name>
</gene>
<proteinExistence type="predicted"/>
<sequence length="287" mass="30786">MVLRIGHHPNNLHLRLASLWPGAFSSFKPEFVGYVEGRETARRLQDGEFDIGGTGSTPPILATASGLSVAYAGASAPRPTNGAIFVAKTSNIENIADLKGKPIALVDGSFLTYLLAKRLEEAGLTLGDVERLDIAPVPSRDALRDGTVAAWIAMAPHLEQSLVSGEFRVLAHCGDLIPNRSTFWTIKDRGLSGETLAAFAGELQRLGQQISADPEKAAALLSADGNEAERRAWTRIISERNWDVIAADARLLREQQAEADTLFAHGDLAAKLTIDTNIADANNGKEI</sequence>
<accession>A0A1R3U538</accession>
<evidence type="ECO:0000259" key="1">
    <source>
        <dbReference type="Pfam" id="PF09084"/>
    </source>
</evidence>
<dbReference type="Gene3D" id="3.40.190.10">
    <property type="entry name" value="Periplasmic binding protein-like II"/>
    <property type="match status" value="2"/>
</dbReference>
<dbReference type="SUPFAM" id="SSF53850">
    <property type="entry name" value="Periplasmic binding protein-like II"/>
    <property type="match status" value="1"/>
</dbReference>
<dbReference type="Pfam" id="PF09084">
    <property type="entry name" value="NMT1"/>
    <property type="match status" value="1"/>
</dbReference>
<protein>
    <submittedName>
        <fullName evidence="2">Putative aliphatic sulfonates-binding protein</fullName>
    </submittedName>
</protein>